<feature type="region of interest" description="Disordered" evidence="1">
    <location>
        <begin position="151"/>
        <end position="188"/>
    </location>
</feature>
<dbReference type="OrthoDB" id="6337960at2759"/>
<dbReference type="PANTHER" id="PTHR34756:SF1">
    <property type="entry name" value="CELL DIVISION CYCLE-ASSOCIATED PROTEIN 3"/>
    <property type="match status" value="1"/>
</dbReference>
<feature type="region of interest" description="Disordered" evidence="1">
    <location>
        <begin position="315"/>
        <end position="338"/>
    </location>
</feature>
<name>A0A8S3YGM5_9EUPU</name>
<feature type="compositionally biased region" description="Polar residues" evidence="1">
    <location>
        <begin position="174"/>
        <end position="183"/>
    </location>
</feature>
<dbReference type="InterPro" id="IPR038832">
    <property type="entry name" value="CDCA3"/>
</dbReference>
<dbReference type="AlphaFoldDB" id="A0A8S3YGM5"/>
<sequence>MGGIFSQEISTEDEVTTIRDSLGLTPSQRLDNPRLHDVRLLAWDPRSPSDFISRTPIIVEKTPVIQAKRMKPSCSATSALQEGPAIKDPRSPTNEFARTPINPCQSSSAVVVRRNVVSTNHTEESGVNELKSYLELASQLPVFESNLGVSGKTMPPLEKPESGEAGSLLESPESAETVSSPENPESRDIIKEGSEMFVEKDLKSFGDLEDAVALDIIDTECGDGCDDNAGCDDDAGCVKDDGCEDIEASTETVDNKFISKAKHVEESTPKLAVLIPTKSDNRIRMKPKMLSLQPTVPRSPLCVVQNSHRILSNHRHNSVKSKSNHTNNMVLDKENVFH</sequence>
<evidence type="ECO:0000256" key="1">
    <source>
        <dbReference type="SAM" id="MobiDB-lite"/>
    </source>
</evidence>
<reference evidence="2" key="1">
    <citation type="submission" date="2021-04" db="EMBL/GenBank/DDBJ databases">
        <authorList>
            <consortium name="Molecular Ecology Group"/>
        </authorList>
    </citation>
    <scope>NUCLEOTIDE SEQUENCE</scope>
</reference>
<dbReference type="EMBL" id="CAJHNH020000235">
    <property type="protein sequence ID" value="CAG5116309.1"/>
    <property type="molecule type" value="Genomic_DNA"/>
</dbReference>
<evidence type="ECO:0000313" key="2">
    <source>
        <dbReference type="EMBL" id="CAG5116309.1"/>
    </source>
</evidence>
<accession>A0A8S3YGM5</accession>
<protein>
    <submittedName>
        <fullName evidence="2">Uncharacterized protein</fullName>
    </submittedName>
</protein>
<proteinExistence type="predicted"/>
<keyword evidence="3" id="KW-1185">Reference proteome</keyword>
<feature type="region of interest" description="Disordered" evidence="1">
    <location>
        <begin position="75"/>
        <end position="102"/>
    </location>
</feature>
<comment type="caution">
    <text evidence="2">The sequence shown here is derived from an EMBL/GenBank/DDBJ whole genome shotgun (WGS) entry which is preliminary data.</text>
</comment>
<dbReference type="Proteomes" id="UP000678393">
    <property type="component" value="Unassembled WGS sequence"/>
</dbReference>
<dbReference type="PANTHER" id="PTHR34756">
    <property type="entry name" value="CELL DIVISION CYCLE-ASSOCIATED PROTEIN 3"/>
    <property type="match status" value="1"/>
</dbReference>
<organism evidence="2 3">
    <name type="scientific">Candidula unifasciata</name>
    <dbReference type="NCBI Taxonomy" id="100452"/>
    <lineage>
        <taxon>Eukaryota</taxon>
        <taxon>Metazoa</taxon>
        <taxon>Spiralia</taxon>
        <taxon>Lophotrochozoa</taxon>
        <taxon>Mollusca</taxon>
        <taxon>Gastropoda</taxon>
        <taxon>Heterobranchia</taxon>
        <taxon>Euthyneura</taxon>
        <taxon>Panpulmonata</taxon>
        <taxon>Eupulmonata</taxon>
        <taxon>Stylommatophora</taxon>
        <taxon>Helicina</taxon>
        <taxon>Helicoidea</taxon>
        <taxon>Geomitridae</taxon>
        <taxon>Candidula</taxon>
    </lineage>
</organism>
<evidence type="ECO:0000313" key="3">
    <source>
        <dbReference type="Proteomes" id="UP000678393"/>
    </source>
</evidence>
<gene>
    <name evidence="2" type="ORF">CUNI_LOCUS1867</name>
</gene>